<gene>
    <name evidence="1" type="ORF">CHH48_14710</name>
</gene>
<protein>
    <submittedName>
        <fullName evidence="1">Uncharacterized protein</fullName>
    </submittedName>
</protein>
<dbReference type="RefSeq" id="WP_095219901.1">
    <property type="nucleotide sequence ID" value="NZ_NPBJ01000027.1"/>
</dbReference>
<dbReference type="Proteomes" id="UP000216852">
    <property type="component" value="Unassembled WGS sequence"/>
</dbReference>
<dbReference type="EMBL" id="NPBJ01000027">
    <property type="protein sequence ID" value="PAD99132.1"/>
    <property type="molecule type" value="Genomic_DNA"/>
</dbReference>
<proteinExistence type="predicted"/>
<evidence type="ECO:0000313" key="1">
    <source>
        <dbReference type="EMBL" id="PAD99132.1"/>
    </source>
</evidence>
<organism evidence="1 2">
    <name type="scientific">Terribacillus saccharophilus</name>
    <dbReference type="NCBI Taxonomy" id="361277"/>
    <lineage>
        <taxon>Bacteria</taxon>
        <taxon>Bacillati</taxon>
        <taxon>Bacillota</taxon>
        <taxon>Bacilli</taxon>
        <taxon>Bacillales</taxon>
        <taxon>Bacillaceae</taxon>
        <taxon>Terribacillus</taxon>
    </lineage>
</organism>
<evidence type="ECO:0000313" key="2">
    <source>
        <dbReference type="Proteomes" id="UP000216852"/>
    </source>
</evidence>
<sequence>MYAASEGRYPTTSINGNTYLIVDTYEKDRYIVKHLLNGNVGDNFKFIEMKDVEYIKYKRVFNRGSNEVLEVFEQLIKSSAVEENLVIYLEEYFIVIDDIDVEGEEVSFSV</sequence>
<keyword evidence="2" id="KW-1185">Reference proteome</keyword>
<name>A0ABX4GW80_9BACI</name>
<comment type="caution">
    <text evidence="1">The sequence shown here is derived from an EMBL/GenBank/DDBJ whole genome shotgun (WGS) entry which is preliminary data.</text>
</comment>
<accession>A0ABX4GW80</accession>
<reference evidence="1 2" key="1">
    <citation type="submission" date="2017-07" db="EMBL/GenBank/DDBJ databases">
        <title>Isolation and whole genome analysis of endospore-forming bacteria from heroin.</title>
        <authorList>
            <person name="Kalinowski J."/>
            <person name="Ahrens B."/>
            <person name="Al-Dilaimi A."/>
            <person name="Winkler A."/>
            <person name="Wibberg D."/>
            <person name="Schleenbecker U."/>
            <person name="Ruckert C."/>
            <person name="Wolfel R."/>
            <person name="Grass G."/>
        </authorList>
    </citation>
    <scope>NUCLEOTIDE SEQUENCE [LARGE SCALE GENOMIC DNA]</scope>
    <source>
        <strain evidence="1 2">7517-1</strain>
    </source>
</reference>